<dbReference type="OrthoDB" id="10616593at2759"/>
<dbReference type="AlphaFoldDB" id="A0A1J7JEU6"/>
<gene>
    <name evidence="1" type="ORF">CONLIGDRAFT_450436</name>
</gene>
<proteinExistence type="predicted"/>
<sequence>MNGWMAGSRRALSSPMGCVYLEGSGCYQRCRQRLPQKTPSYVTALIGWIGAIPHLGLERDPKVTPQVRGTSLLCCWCHLVTREVVSSRVSDLSGLSHVGDSETWCFVLERLRVKGCGRNRHMWSNKKHRYEEMGSL</sequence>
<organism evidence="1 2">
    <name type="scientific">Coniochaeta ligniaria NRRL 30616</name>
    <dbReference type="NCBI Taxonomy" id="1408157"/>
    <lineage>
        <taxon>Eukaryota</taxon>
        <taxon>Fungi</taxon>
        <taxon>Dikarya</taxon>
        <taxon>Ascomycota</taxon>
        <taxon>Pezizomycotina</taxon>
        <taxon>Sordariomycetes</taxon>
        <taxon>Sordariomycetidae</taxon>
        <taxon>Coniochaetales</taxon>
        <taxon>Coniochaetaceae</taxon>
        <taxon>Coniochaeta</taxon>
    </lineage>
</organism>
<evidence type="ECO:0000313" key="1">
    <source>
        <dbReference type="EMBL" id="OIW27780.1"/>
    </source>
</evidence>
<reference evidence="1 2" key="1">
    <citation type="submission" date="2016-10" db="EMBL/GenBank/DDBJ databases">
        <title>Draft genome sequence of Coniochaeta ligniaria NRRL30616, a lignocellulolytic fungus for bioabatement of inhibitors in plant biomass hydrolysates.</title>
        <authorList>
            <consortium name="DOE Joint Genome Institute"/>
            <person name="Jimenez D.J."/>
            <person name="Hector R.E."/>
            <person name="Riley R."/>
            <person name="Sun H."/>
            <person name="Grigoriev I.V."/>
            <person name="Van Elsas J.D."/>
            <person name="Nichols N.N."/>
        </authorList>
    </citation>
    <scope>NUCLEOTIDE SEQUENCE [LARGE SCALE GENOMIC DNA]</scope>
    <source>
        <strain evidence="1 2">NRRL 30616</strain>
    </source>
</reference>
<accession>A0A1J7JEU6</accession>
<name>A0A1J7JEU6_9PEZI</name>
<keyword evidence="2" id="KW-1185">Reference proteome</keyword>
<protein>
    <submittedName>
        <fullName evidence="1">Uncharacterized protein</fullName>
    </submittedName>
</protein>
<dbReference type="EMBL" id="KV875099">
    <property type="protein sequence ID" value="OIW27780.1"/>
    <property type="molecule type" value="Genomic_DNA"/>
</dbReference>
<dbReference type="InParanoid" id="A0A1J7JEU6"/>
<evidence type="ECO:0000313" key="2">
    <source>
        <dbReference type="Proteomes" id="UP000182658"/>
    </source>
</evidence>
<dbReference type="Proteomes" id="UP000182658">
    <property type="component" value="Unassembled WGS sequence"/>
</dbReference>